<evidence type="ECO:0000256" key="1">
    <source>
        <dbReference type="SAM" id="SignalP"/>
    </source>
</evidence>
<protein>
    <recommendedName>
        <fullName evidence="4">Secreted protein</fullName>
    </recommendedName>
</protein>
<accession>A0AAD8KTG6</accession>
<keyword evidence="1" id="KW-0732">Signal</keyword>
<evidence type="ECO:0000313" key="2">
    <source>
        <dbReference type="EMBL" id="KAK1428728.1"/>
    </source>
</evidence>
<organism evidence="2 3">
    <name type="scientific">Tagetes erecta</name>
    <name type="common">African marigold</name>
    <dbReference type="NCBI Taxonomy" id="13708"/>
    <lineage>
        <taxon>Eukaryota</taxon>
        <taxon>Viridiplantae</taxon>
        <taxon>Streptophyta</taxon>
        <taxon>Embryophyta</taxon>
        <taxon>Tracheophyta</taxon>
        <taxon>Spermatophyta</taxon>
        <taxon>Magnoliopsida</taxon>
        <taxon>eudicotyledons</taxon>
        <taxon>Gunneridae</taxon>
        <taxon>Pentapetalae</taxon>
        <taxon>asterids</taxon>
        <taxon>campanulids</taxon>
        <taxon>Asterales</taxon>
        <taxon>Asteraceae</taxon>
        <taxon>Asteroideae</taxon>
        <taxon>Heliantheae alliance</taxon>
        <taxon>Tageteae</taxon>
        <taxon>Tagetes</taxon>
    </lineage>
</organism>
<reference evidence="2" key="1">
    <citation type="journal article" date="2023" name="bioRxiv">
        <title>Improved chromosome-level genome assembly for marigold (Tagetes erecta).</title>
        <authorList>
            <person name="Jiang F."/>
            <person name="Yuan L."/>
            <person name="Wang S."/>
            <person name="Wang H."/>
            <person name="Xu D."/>
            <person name="Wang A."/>
            <person name="Fan W."/>
        </authorList>
    </citation>
    <scope>NUCLEOTIDE SEQUENCE</scope>
    <source>
        <strain evidence="2">WSJ</strain>
        <tissue evidence="2">Leaf</tissue>
    </source>
</reference>
<comment type="caution">
    <text evidence="2">The sequence shown here is derived from an EMBL/GenBank/DDBJ whole genome shotgun (WGS) entry which is preliminary data.</text>
</comment>
<dbReference type="Proteomes" id="UP001229421">
    <property type="component" value="Unassembled WGS sequence"/>
</dbReference>
<sequence length="75" mass="8408">MFFTSSHLLVAAAIHHILLHCFRIFWSHTPSSVRVLSTALPLRTSVKAAGLRLRPALSVSTTLRILLDTSWARTR</sequence>
<evidence type="ECO:0000313" key="3">
    <source>
        <dbReference type="Proteomes" id="UP001229421"/>
    </source>
</evidence>
<evidence type="ECO:0008006" key="4">
    <source>
        <dbReference type="Google" id="ProtNLM"/>
    </source>
</evidence>
<keyword evidence="3" id="KW-1185">Reference proteome</keyword>
<dbReference type="AlphaFoldDB" id="A0AAD8KTG6"/>
<feature type="chain" id="PRO_5041972091" description="Secreted protein" evidence="1">
    <location>
        <begin position="22"/>
        <end position="75"/>
    </location>
</feature>
<name>A0AAD8KTG6_TARER</name>
<feature type="signal peptide" evidence="1">
    <location>
        <begin position="1"/>
        <end position="21"/>
    </location>
</feature>
<dbReference type="EMBL" id="JAUHHV010000004">
    <property type="protein sequence ID" value="KAK1428728.1"/>
    <property type="molecule type" value="Genomic_DNA"/>
</dbReference>
<proteinExistence type="predicted"/>
<gene>
    <name evidence="2" type="ORF">QVD17_17568</name>
</gene>